<dbReference type="PROSITE" id="PS52038">
    <property type="entry name" value="TOPO_IB_2"/>
    <property type="match status" value="1"/>
</dbReference>
<dbReference type="EMBL" id="JAGSPB010000002">
    <property type="protein sequence ID" value="MBV7266670.1"/>
    <property type="molecule type" value="Genomic_DNA"/>
</dbReference>
<organism evidence="3 4">
    <name type="scientific">Erythrobacter ani</name>
    <dbReference type="NCBI Taxonomy" id="2827235"/>
    <lineage>
        <taxon>Bacteria</taxon>
        <taxon>Pseudomonadati</taxon>
        <taxon>Pseudomonadota</taxon>
        <taxon>Alphaproteobacteria</taxon>
        <taxon>Sphingomonadales</taxon>
        <taxon>Erythrobacteraceae</taxon>
        <taxon>Erythrobacter/Porphyrobacter group</taxon>
        <taxon>Erythrobacter</taxon>
    </lineage>
</organism>
<evidence type="ECO:0000313" key="4">
    <source>
        <dbReference type="Proteomes" id="UP000699975"/>
    </source>
</evidence>
<evidence type="ECO:0000313" key="3">
    <source>
        <dbReference type="EMBL" id="MBV7266670.1"/>
    </source>
</evidence>
<dbReference type="Proteomes" id="UP000699975">
    <property type="component" value="Unassembled WGS sequence"/>
</dbReference>
<gene>
    <name evidence="3" type="ORF">KCG45_10815</name>
</gene>
<comment type="caution">
    <text evidence="3">The sequence shown here is derived from an EMBL/GenBank/DDBJ whole genome shotgun (WGS) entry which is preliminary data.</text>
</comment>
<feature type="domain" description="DNA topoisomerase IB N-terminal" evidence="2">
    <location>
        <begin position="22"/>
        <end position="70"/>
    </location>
</feature>
<dbReference type="Pfam" id="PF21338">
    <property type="entry name" value="Top1B_N_bact"/>
    <property type="match status" value="1"/>
</dbReference>
<dbReference type="RefSeq" id="WP_218317236.1">
    <property type="nucleotide sequence ID" value="NZ_JAGSPB010000002.1"/>
</dbReference>
<name>A0ABS6SNV9_9SPHN</name>
<dbReference type="Pfam" id="PF01028">
    <property type="entry name" value="Topoisom_I"/>
    <property type="match status" value="1"/>
</dbReference>
<keyword evidence="4" id="KW-1185">Reference proteome</keyword>
<protein>
    <submittedName>
        <fullName evidence="3">DNA topoisomerase IB</fullName>
    </submittedName>
</protein>
<evidence type="ECO:0000259" key="2">
    <source>
        <dbReference type="Pfam" id="PF21338"/>
    </source>
</evidence>
<proteinExistence type="predicted"/>
<dbReference type="InterPro" id="IPR013500">
    <property type="entry name" value="TopoI_cat_euk"/>
</dbReference>
<feature type="domain" description="DNA topoisomerase I catalytic core eukaryotic-type" evidence="1">
    <location>
        <begin position="82"/>
        <end position="300"/>
    </location>
</feature>
<sequence>MEKLIYVDDSLPGITRKGAGTGFAYYDPEGKLIRDPQERARLNAVALPPAYSDEWFCPAPNGHILATGYDDRGRKQYRYHPEFRRMREGDKFDRCAAFGHKLPLIRARIDDDLFQPEMTMTKAVACVVRLLDLSAIRVGNEQYTEANESFGATTLRARHAEISANSIYLNFNGKGGREREVELTDNRLANAVRRMKDLPGKGAGRHLFRYRDDAGTVQPVTSDAVNAYIQETMGEDFSAKHFRTWHASVFAYESLAKAREHLTIGNILDEVSAKLGNTPATARKSYIHPAVIERVSDQAEWRENLRLPRSTKWLTRTERGFLDLLEEGPPAEQLLAA</sequence>
<evidence type="ECO:0000259" key="1">
    <source>
        <dbReference type="Pfam" id="PF01028"/>
    </source>
</evidence>
<reference evidence="3 4" key="1">
    <citation type="submission" date="2021-04" db="EMBL/GenBank/DDBJ databases">
        <authorList>
            <person name="Pira H."/>
            <person name="Risdian C."/>
            <person name="Wink J."/>
        </authorList>
    </citation>
    <scope>NUCLEOTIDE SEQUENCE [LARGE SCALE GENOMIC DNA]</scope>
    <source>
        <strain evidence="3 4">WH131</strain>
    </source>
</reference>
<accession>A0ABS6SNV9</accession>
<dbReference type="InterPro" id="IPR049331">
    <property type="entry name" value="Top1B_N_bact"/>
</dbReference>